<dbReference type="InterPro" id="IPR011701">
    <property type="entry name" value="MFS"/>
</dbReference>
<dbReference type="GO" id="GO:0005886">
    <property type="term" value="C:plasma membrane"/>
    <property type="evidence" value="ECO:0007669"/>
    <property type="project" value="UniProtKB-SubCell"/>
</dbReference>
<protein>
    <submittedName>
        <fullName evidence="8">SLC45 family MFS transporter</fullName>
    </submittedName>
</protein>
<feature type="transmembrane region" description="Helical" evidence="6">
    <location>
        <begin position="254"/>
        <end position="273"/>
    </location>
</feature>
<keyword evidence="4 6" id="KW-1133">Transmembrane helix</keyword>
<dbReference type="InterPro" id="IPR020846">
    <property type="entry name" value="MFS_dom"/>
</dbReference>
<keyword evidence="3 6" id="KW-0812">Transmembrane</keyword>
<evidence type="ECO:0000313" key="8">
    <source>
        <dbReference type="EMBL" id="MBR0576864.1"/>
    </source>
</evidence>
<evidence type="ECO:0000313" key="9">
    <source>
        <dbReference type="Proteomes" id="UP000675379"/>
    </source>
</evidence>
<dbReference type="PANTHER" id="PTHR23528:SF1">
    <property type="entry name" value="MAJOR FACILITATOR SUPERFAMILY (MFS) PROFILE DOMAIN-CONTAINING PROTEIN"/>
    <property type="match status" value="1"/>
</dbReference>
<dbReference type="EMBL" id="JAGSCS010000016">
    <property type="protein sequence ID" value="MBR0576864.1"/>
    <property type="molecule type" value="Genomic_DNA"/>
</dbReference>
<feature type="transmembrane region" description="Helical" evidence="6">
    <location>
        <begin position="309"/>
        <end position="329"/>
    </location>
</feature>
<evidence type="ECO:0000259" key="7">
    <source>
        <dbReference type="PROSITE" id="PS50850"/>
    </source>
</evidence>
<dbReference type="PROSITE" id="PS50850">
    <property type="entry name" value="MFS"/>
    <property type="match status" value="1"/>
</dbReference>
<feature type="transmembrane region" description="Helical" evidence="6">
    <location>
        <begin position="373"/>
        <end position="396"/>
    </location>
</feature>
<name>A0A941CRM1_9CLOT</name>
<feature type="transmembrane region" description="Helical" evidence="6">
    <location>
        <begin position="219"/>
        <end position="242"/>
    </location>
</feature>
<comment type="caution">
    <text evidence="8">The sequence shown here is derived from an EMBL/GenBank/DDBJ whole genome shotgun (WGS) entry which is preliminary data.</text>
</comment>
<dbReference type="Proteomes" id="UP000675379">
    <property type="component" value="Unassembled WGS sequence"/>
</dbReference>
<evidence type="ECO:0000256" key="6">
    <source>
        <dbReference type="SAM" id="Phobius"/>
    </source>
</evidence>
<evidence type="ECO:0000256" key="2">
    <source>
        <dbReference type="ARBA" id="ARBA00022448"/>
    </source>
</evidence>
<evidence type="ECO:0000256" key="5">
    <source>
        <dbReference type="ARBA" id="ARBA00023136"/>
    </source>
</evidence>
<gene>
    <name evidence="8" type="ORF">KCG48_11045</name>
</gene>
<keyword evidence="2" id="KW-0813">Transport</keyword>
<feature type="transmembrane region" description="Helical" evidence="6">
    <location>
        <begin position="12"/>
        <end position="31"/>
    </location>
</feature>
<comment type="subcellular location">
    <subcellularLocation>
        <location evidence="1">Cell membrane</location>
        <topology evidence="1">Multi-pass membrane protein</topology>
    </subcellularLocation>
</comment>
<dbReference type="Pfam" id="PF07690">
    <property type="entry name" value="MFS_1"/>
    <property type="match status" value="1"/>
</dbReference>
<feature type="transmembrane region" description="Helical" evidence="6">
    <location>
        <begin position="285"/>
        <end position="303"/>
    </location>
</feature>
<evidence type="ECO:0000256" key="1">
    <source>
        <dbReference type="ARBA" id="ARBA00004651"/>
    </source>
</evidence>
<dbReference type="Gene3D" id="1.20.1250.20">
    <property type="entry name" value="MFS general substrate transporter like domains"/>
    <property type="match status" value="1"/>
</dbReference>
<dbReference type="RefSeq" id="WP_211802284.1">
    <property type="nucleotide sequence ID" value="NZ_JAGSCS010000016.1"/>
</dbReference>
<feature type="transmembrane region" description="Helical" evidence="6">
    <location>
        <begin position="43"/>
        <end position="66"/>
    </location>
</feature>
<reference evidence="8" key="1">
    <citation type="submission" date="2021-04" db="EMBL/GenBank/DDBJ databases">
        <title>Proteiniclasticum sedimins sp. nov., an obligate anaerobic bacterium isolated from anaerobic sludge.</title>
        <authorList>
            <person name="Liu J."/>
        </authorList>
    </citation>
    <scope>NUCLEOTIDE SEQUENCE</scope>
    <source>
        <strain evidence="8">BAD-10</strain>
    </source>
</reference>
<feature type="transmembrane region" description="Helical" evidence="6">
    <location>
        <begin position="101"/>
        <end position="120"/>
    </location>
</feature>
<accession>A0A941CRM1</accession>
<dbReference type="GO" id="GO:0022857">
    <property type="term" value="F:transmembrane transporter activity"/>
    <property type="evidence" value="ECO:0007669"/>
    <property type="project" value="InterPro"/>
</dbReference>
<dbReference type="AlphaFoldDB" id="A0A941CRM1"/>
<feature type="transmembrane region" description="Helical" evidence="6">
    <location>
        <begin position="167"/>
        <end position="184"/>
    </location>
</feature>
<feature type="transmembrane region" description="Helical" evidence="6">
    <location>
        <begin position="341"/>
        <end position="361"/>
    </location>
</feature>
<feature type="transmembrane region" description="Helical" evidence="6">
    <location>
        <begin position="78"/>
        <end position="95"/>
    </location>
</feature>
<dbReference type="PANTHER" id="PTHR23528">
    <property type="match status" value="1"/>
</dbReference>
<dbReference type="InterPro" id="IPR036259">
    <property type="entry name" value="MFS_trans_sf"/>
</dbReference>
<organism evidence="8 9">
    <name type="scientific">Proteiniclasticum sediminis</name>
    <dbReference type="NCBI Taxonomy" id="2804028"/>
    <lineage>
        <taxon>Bacteria</taxon>
        <taxon>Bacillati</taxon>
        <taxon>Bacillota</taxon>
        <taxon>Clostridia</taxon>
        <taxon>Eubacteriales</taxon>
        <taxon>Clostridiaceae</taxon>
        <taxon>Proteiniclasticum</taxon>
    </lineage>
</organism>
<evidence type="ECO:0000256" key="3">
    <source>
        <dbReference type="ARBA" id="ARBA00022692"/>
    </source>
</evidence>
<sequence>MENRLDYKKTFILGFGFFAISITWSVYNAFMPLLLGTYIVDKALIGFIMTIDNYLALFIQPTVGFYSDKIKTRFGRRMPFIMIGMPLAAVFMFLIPNTHSMWALIFALVLMNLSMSLYRSPVIALMPDITPMEQRSKANSIINFMGGIGSLIAYFIGGKLYDLNKGYPFLLSGALIVFSFLVLFTKIKEERDVLAYEKAEEERNLLQGLKIALSNRSTAFLLLAICSWFIGFNGVETFFTLYATQYLGIKASDATLTLSFISLSFLLFAIPAGMIGTRIGKKNTIRIGVSAAILLLFGVFLVQPGSPSMLLLIRVLFLGVGFAWASININSYPLVADMSPVGLLGTFTGVYYLFSSLANIISPPLLGKLIDLLGYKITFLYGAGWFALAFLFINLVHDHRAELNGNAKES</sequence>
<keyword evidence="5 6" id="KW-0472">Membrane</keyword>
<feature type="domain" description="Major facilitator superfamily (MFS) profile" evidence="7">
    <location>
        <begin position="9"/>
        <end position="401"/>
    </location>
</feature>
<dbReference type="CDD" id="cd17313">
    <property type="entry name" value="MFS_SLC45_SUC"/>
    <property type="match status" value="1"/>
</dbReference>
<feature type="transmembrane region" description="Helical" evidence="6">
    <location>
        <begin position="141"/>
        <end position="161"/>
    </location>
</feature>
<evidence type="ECO:0000256" key="4">
    <source>
        <dbReference type="ARBA" id="ARBA00022989"/>
    </source>
</evidence>
<keyword evidence="9" id="KW-1185">Reference proteome</keyword>
<dbReference type="SUPFAM" id="SSF103473">
    <property type="entry name" value="MFS general substrate transporter"/>
    <property type="match status" value="1"/>
</dbReference>
<proteinExistence type="predicted"/>